<dbReference type="InterPro" id="IPR013197">
    <property type="entry name" value="RNA_pol_III_RPC82-rel_HTH"/>
</dbReference>
<comment type="function">
    <text evidence="1">DNA-dependent RNA polymerase catalyzes the transcription of DNA into RNA using the four ribonucleoside triphosphates as substrates. Specific core component of RNA polymerase III which synthesizes small RNAs, such as 5S rRNA and tRNAs.</text>
</comment>
<dbReference type="InterPro" id="IPR039748">
    <property type="entry name" value="RPC3"/>
</dbReference>
<comment type="similarity">
    <text evidence="1">Belongs to the RNA polymerase beta chain family.</text>
</comment>
<dbReference type="PANTHER" id="PTHR12949">
    <property type="entry name" value="RNA POLYMERASE III DNA DIRECTED -RELATED"/>
    <property type="match status" value="1"/>
</dbReference>
<organism evidence="3 4">
    <name type="scientific">Astathelohania contejeani</name>
    <dbReference type="NCBI Taxonomy" id="164912"/>
    <lineage>
        <taxon>Eukaryota</taxon>
        <taxon>Fungi</taxon>
        <taxon>Fungi incertae sedis</taxon>
        <taxon>Microsporidia</taxon>
        <taxon>Astathelohaniidae</taxon>
        <taxon>Astathelohania</taxon>
    </lineage>
</organism>
<sequence>MNSLLINLLEDYGDVTQKVAEFLLKRPSSPITLISRSTCLKKEDVCNAMALLIQNRMAYFEVENRVTLYSINNIVCSKRMLFPYYVWIVRIKFRSSSCFSAILCRGAVPIDSIPEKNKEEVDLLVKGDILNIVTNEEIKLVGREEPIVKRRKIKDYAHHYLIVNYDRLDEMLFMREASEYLTEIYNFKTAKLIEDSFASIIKSTLNDSTDKNIIKFLEGDRLLRKTEGDRWVIEWENLWSNCQRWRILQSLDLHSRRIYMAIEDYELENSRCIEDRNIARTVLINNANARMALMKLLEMGLVGIKSNGSETLKSLLGWGSTFERGRRLLAENLERLGVNKLNKVNSYWTHESYNGNGEIYLAEWLHTIYNIFIVEYKLIP</sequence>
<evidence type="ECO:0000256" key="1">
    <source>
        <dbReference type="RuleBase" id="RU367076"/>
    </source>
</evidence>
<keyword evidence="1" id="KW-0804">Transcription</keyword>
<comment type="subcellular location">
    <subcellularLocation>
        <location evidence="1">Nucleus</location>
    </subcellularLocation>
</comment>
<feature type="domain" description="RNA polymerase III subunit RPC82-related helix-turn-helix" evidence="2">
    <location>
        <begin position="4"/>
        <end position="60"/>
    </location>
</feature>
<dbReference type="EMBL" id="SBIQ01000173">
    <property type="protein sequence ID" value="KAF7682831.1"/>
    <property type="molecule type" value="Genomic_DNA"/>
</dbReference>
<dbReference type="Proteomes" id="UP001516464">
    <property type="component" value="Unassembled WGS sequence"/>
</dbReference>
<dbReference type="Gene3D" id="1.10.10.10">
    <property type="entry name" value="Winged helix-like DNA-binding domain superfamily/Winged helix DNA-binding domain"/>
    <property type="match status" value="1"/>
</dbReference>
<evidence type="ECO:0000313" key="4">
    <source>
        <dbReference type="Proteomes" id="UP001516464"/>
    </source>
</evidence>
<protein>
    <recommendedName>
        <fullName evidence="1">DNA-directed RNA polymerase III subunit RPC3</fullName>
        <shortName evidence="1">RNA polymerase III subunit C3</shortName>
    </recommendedName>
</protein>
<evidence type="ECO:0000259" key="2">
    <source>
        <dbReference type="Pfam" id="PF08221"/>
    </source>
</evidence>
<keyword evidence="4" id="KW-1185">Reference proteome</keyword>
<name>A0ABQ7HXJ1_9MICR</name>
<accession>A0ABQ7HXJ1</accession>
<dbReference type="InterPro" id="IPR036388">
    <property type="entry name" value="WH-like_DNA-bd_sf"/>
</dbReference>
<keyword evidence="1" id="KW-0240">DNA-directed RNA polymerase</keyword>
<comment type="caution">
    <text evidence="3">The sequence shown here is derived from an EMBL/GenBank/DDBJ whole genome shotgun (WGS) entry which is preliminary data.</text>
</comment>
<dbReference type="PANTHER" id="PTHR12949:SF0">
    <property type="entry name" value="DNA-DIRECTED RNA POLYMERASE III SUBUNIT RPC3"/>
    <property type="match status" value="1"/>
</dbReference>
<comment type="subunit">
    <text evidence="1">Component of the RNA polymerase III (Pol III) complex consisting of 17 subunits.</text>
</comment>
<dbReference type="Pfam" id="PF08221">
    <property type="entry name" value="HTH_9"/>
    <property type="match status" value="1"/>
</dbReference>
<keyword evidence="1" id="KW-0539">Nucleus</keyword>
<gene>
    <name evidence="3" type="ORF">TCON_1953</name>
</gene>
<proteinExistence type="inferred from homology"/>
<evidence type="ECO:0000313" key="3">
    <source>
        <dbReference type="EMBL" id="KAF7682831.1"/>
    </source>
</evidence>
<reference evidence="3 4" key="1">
    <citation type="submission" date="2019-01" db="EMBL/GenBank/DDBJ databases">
        <title>Genomes sequencing and comparative genomics of infectious freshwater microsporidia, Cucumispora dikerogammari and Thelohania contejeani.</title>
        <authorList>
            <person name="Cormier A."/>
            <person name="Giraud I."/>
            <person name="Wattier R."/>
            <person name="Teixeira M."/>
            <person name="Grandjean F."/>
            <person name="Rigaud T."/>
            <person name="Cordaux R."/>
        </authorList>
    </citation>
    <scope>NUCLEOTIDE SEQUENCE [LARGE SCALE GENOMIC DNA]</scope>
    <source>
        <strain evidence="3">T1</strain>
        <tissue evidence="3">Spores</tissue>
    </source>
</reference>